<dbReference type="Pfam" id="PF08464">
    <property type="entry name" value="Gemini_AC4_5_2"/>
    <property type="match status" value="1"/>
</dbReference>
<name>A0A5J6AAY6_9GEMI</name>
<sequence>MCQPNTPSNITKTNGLTHETKIILRIQRLHLPLTFPSLRDILASVHPVHPWLPGHGSVRPCLCFGDADNGGSNPVQIWAVEVEKTAYLPSGRGNDYICWSLRHNF</sequence>
<proteinExistence type="predicted"/>
<organism evidence="2">
    <name type="scientific">Croton yellow vein mosaic virus</name>
    <dbReference type="NCBI Taxonomy" id="207697"/>
    <lineage>
        <taxon>Viruses</taxon>
        <taxon>Monodnaviria</taxon>
        <taxon>Shotokuvirae</taxon>
        <taxon>Cressdnaviricota</taxon>
        <taxon>Repensiviricetes</taxon>
        <taxon>Geplafuvirales</taxon>
        <taxon>Geminiviridae</taxon>
        <taxon>Begomovirus</taxon>
        <taxon>Begomovirus crotoflavi</taxon>
    </lineage>
</organism>
<gene>
    <name evidence="2" type="primary">AC5b</name>
</gene>
<dbReference type="EMBL" id="MH765696">
    <property type="protein sequence ID" value="QBY34636.1"/>
    <property type="molecule type" value="Genomic_DNA"/>
</dbReference>
<protein>
    <submittedName>
        <fullName evidence="2">AC5b</fullName>
    </submittedName>
</protein>
<feature type="domain" description="Geminivirus AC4/5 conserved" evidence="1">
    <location>
        <begin position="21"/>
        <end position="61"/>
    </location>
</feature>
<accession>A0A5J6AAY6</accession>
<evidence type="ECO:0000313" key="2">
    <source>
        <dbReference type="EMBL" id="QBY34636.1"/>
    </source>
</evidence>
<dbReference type="InterPro" id="IPR013671">
    <property type="entry name" value="Gemini_AC4/5_cons-dom"/>
</dbReference>
<evidence type="ECO:0000259" key="1">
    <source>
        <dbReference type="Pfam" id="PF08464"/>
    </source>
</evidence>
<reference evidence="2" key="1">
    <citation type="submission" date="2018-08" db="EMBL/GenBank/DDBJ databases">
        <title>Papaya leaf curl disease complex.</title>
        <authorList>
            <person name="Varun P."/>
            <person name="Saxena S."/>
        </authorList>
    </citation>
    <scope>NUCLEOTIDE SEQUENCE</scope>
    <source>
        <strain evidence="2">PSB-38</strain>
    </source>
</reference>